<dbReference type="KEGG" id="dpx:DAPPUDRAFT_255895"/>
<dbReference type="AlphaFoldDB" id="E9HAB3"/>
<sequence length="72" mass="8079">MKTSSTSVTFLELQLTFANRYSDPLVPQAVRSPWKNNKQGPDLRPKIPGGQNLPLLVVLQSIQDASRIMEKE</sequence>
<proteinExistence type="predicted"/>
<dbReference type="InParanoid" id="E9HAB3"/>
<organism evidence="1 2">
    <name type="scientific">Daphnia pulex</name>
    <name type="common">Water flea</name>
    <dbReference type="NCBI Taxonomy" id="6669"/>
    <lineage>
        <taxon>Eukaryota</taxon>
        <taxon>Metazoa</taxon>
        <taxon>Ecdysozoa</taxon>
        <taxon>Arthropoda</taxon>
        <taxon>Crustacea</taxon>
        <taxon>Branchiopoda</taxon>
        <taxon>Diplostraca</taxon>
        <taxon>Cladocera</taxon>
        <taxon>Anomopoda</taxon>
        <taxon>Daphniidae</taxon>
        <taxon>Daphnia</taxon>
    </lineage>
</organism>
<dbReference type="EMBL" id="GL732611">
    <property type="protein sequence ID" value="EFX71323.1"/>
    <property type="molecule type" value="Genomic_DNA"/>
</dbReference>
<reference evidence="1 2" key="1">
    <citation type="journal article" date="2011" name="Science">
        <title>The ecoresponsive genome of Daphnia pulex.</title>
        <authorList>
            <person name="Colbourne J.K."/>
            <person name="Pfrender M.E."/>
            <person name="Gilbert D."/>
            <person name="Thomas W.K."/>
            <person name="Tucker A."/>
            <person name="Oakley T.H."/>
            <person name="Tokishita S."/>
            <person name="Aerts A."/>
            <person name="Arnold G.J."/>
            <person name="Basu M.K."/>
            <person name="Bauer D.J."/>
            <person name="Caceres C.E."/>
            <person name="Carmel L."/>
            <person name="Casola C."/>
            <person name="Choi J.H."/>
            <person name="Detter J.C."/>
            <person name="Dong Q."/>
            <person name="Dusheyko S."/>
            <person name="Eads B.D."/>
            <person name="Frohlich T."/>
            <person name="Geiler-Samerotte K.A."/>
            <person name="Gerlach D."/>
            <person name="Hatcher P."/>
            <person name="Jogdeo S."/>
            <person name="Krijgsveld J."/>
            <person name="Kriventseva E.V."/>
            <person name="Kultz D."/>
            <person name="Laforsch C."/>
            <person name="Lindquist E."/>
            <person name="Lopez J."/>
            <person name="Manak J.R."/>
            <person name="Muller J."/>
            <person name="Pangilinan J."/>
            <person name="Patwardhan R.P."/>
            <person name="Pitluck S."/>
            <person name="Pritham E.J."/>
            <person name="Rechtsteiner A."/>
            <person name="Rho M."/>
            <person name="Rogozin I.B."/>
            <person name="Sakarya O."/>
            <person name="Salamov A."/>
            <person name="Schaack S."/>
            <person name="Shapiro H."/>
            <person name="Shiga Y."/>
            <person name="Skalitzky C."/>
            <person name="Smith Z."/>
            <person name="Souvorov A."/>
            <person name="Sung W."/>
            <person name="Tang Z."/>
            <person name="Tsuchiya D."/>
            <person name="Tu H."/>
            <person name="Vos H."/>
            <person name="Wang M."/>
            <person name="Wolf Y.I."/>
            <person name="Yamagata H."/>
            <person name="Yamada T."/>
            <person name="Ye Y."/>
            <person name="Shaw J.R."/>
            <person name="Andrews J."/>
            <person name="Crease T.J."/>
            <person name="Tang H."/>
            <person name="Lucas S.M."/>
            <person name="Robertson H.M."/>
            <person name="Bork P."/>
            <person name="Koonin E.V."/>
            <person name="Zdobnov E.M."/>
            <person name="Grigoriev I.V."/>
            <person name="Lynch M."/>
            <person name="Boore J.L."/>
        </authorList>
    </citation>
    <scope>NUCLEOTIDE SEQUENCE [LARGE SCALE GENOMIC DNA]</scope>
</reference>
<name>E9HAB3_DAPPU</name>
<dbReference type="Proteomes" id="UP000000305">
    <property type="component" value="Unassembled WGS sequence"/>
</dbReference>
<evidence type="ECO:0000313" key="1">
    <source>
        <dbReference type="EMBL" id="EFX71323.1"/>
    </source>
</evidence>
<dbReference type="HOGENOM" id="CLU_2724809_0_0_1"/>
<gene>
    <name evidence="1" type="ORF">DAPPUDRAFT_255895</name>
</gene>
<evidence type="ECO:0000313" key="2">
    <source>
        <dbReference type="Proteomes" id="UP000000305"/>
    </source>
</evidence>
<protein>
    <submittedName>
        <fullName evidence="1">Uncharacterized protein</fullName>
    </submittedName>
</protein>
<accession>E9HAB3</accession>
<keyword evidence="2" id="KW-1185">Reference proteome</keyword>